<evidence type="ECO:0008006" key="4">
    <source>
        <dbReference type="Google" id="ProtNLM"/>
    </source>
</evidence>
<dbReference type="AlphaFoldDB" id="A0A433V604"/>
<dbReference type="OrthoDB" id="574511at2"/>
<dbReference type="Proteomes" id="UP000271624">
    <property type="component" value="Unassembled WGS sequence"/>
</dbReference>
<gene>
    <name evidence="2" type="ORF">DSM106972_066210</name>
</gene>
<evidence type="ECO:0000313" key="2">
    <source>
        <dbReference type="EMBL" id="RUT01524.1"/>
    </source>
</evidence>
<reference evidence="2" key="1">
    <citation type="submission" date="2018-12" db="EMBL/GenBank/DDBJ databases">
        <authorList>
            <person name="Will S."/>
            <person name="Neumann-Schaal M."/>
            <person name="Henke P."/>
        </authorList>
    </citation>
    <scope>NUCLEOTIDE SEQUENCE</scope>
    <source>
        <strain evidence="2">PCC 7102</strain>
    </source>
</reference>
<comment type="caution">
    <text evidence="2">The sequence shown here is derived from an EMBL/GenBank/DDBJ whole genome shotgun (WGS) entry which is preliminary data.</text>
</comment>
<organism evidence="2 3">
    <name type="scientific">Dulcicalothrix desertica PCC 7102</name>
    <dbReference type="NCBI Taxonomy" id="232991"/>
    <lineage>
        <taxon>Bacteria</taxon>
        <taxon>Bacillati</taxon>
        <taxon>Cyanobacteriota</taxon>
        <taxon>Cyanophyceae</taxon>
        <taxon>Nostocales</taxon>
        <taxon>Calotrichaceae</taxon>
        <taxon>Dulcicalothrix</taxon>
    </lineage>
</organism>
<dbReference type="Pfam" id="PF10989">
    <property type="entry name" value="DUF2808"/>
    <property type="match status" value="1"/>
</dbReference>
<protein>
    <recommendedName>
        <fullName evidence="4">DUF2808 domain-containing protein</fullName>
    </recommendedName>
</protein>
<evidence type="ECO:0000256" key="1">
    <source>
        <dbReference type="SAM" id="SignalP"/>
    </source>
</evidence>
<dbReference type="RefSeq" id="WP_127084796.1">
    <property type="nucleotide sequence ID" value="NZ_RSCL01000019.1"/>
</dbReference>
<keyword evidence="1" id="KW-0732">Signal</keyword>
<sequence>MKKSLISTTLVCAIFAALIIPSIPASASYDNGILPHVDGNYQFPQTKWSNVRHTLRVHIPKNSQSISQISIAVPETINWSNKLKDVVVSGNNGQKVNANISINEKTIILAFNEPVSPNSKLEIDIKNIRQPLRGNGPVYRLFAKSVNSDTSIQIGIARFRVNNN</sequence>
<feature type="chain" id="PRO_5019552570" description="DUF2808 domain-containing protein" evidence="1">
    <location>
        <begin position="28"/>
        <end position="164"/>
    </location>
</feature>
<dbReference type="InterPro" id="IPR021256">
    <property type="entry name" value="DUF2808"/>
</dbReference>
<keyword evidence="3" id="KW-1185">Reference proteome</keyword>
<name>A0A433V604_9CYAN</name>
<reference evidence="2" key="2">
    <citation type="journal article" date="2019" name="Genome Biol. Evol.">
        <title>Day and night: Metabolic profiles and evolutionary relationships of six axenic non-marine cyanobacteria.</title>
        <authorList>
            <person name="Will S.E."/>
            <person name="Henke P."/>
            <person name="Boedeker C."/>
            <person name="Huang S."/>
            <person name="Brinkmann H."/>
            <person name="Rohde M."/>
            <person name="Jarek M."/>
            <person name="Friedl T."/>
            <person name="Seufert S."/>
            <person name="Schumacher M."/>
            <person name="Overmann J."/>
            <person name="Neumann-Schaal M."/>
            <person name="Petersen J."/>
        </authorList>
    </citation>
    <scope>NUCLEOTIDE SEQUENCE [LARGE SCALE GENOMIC DNA]</scope>
    <source>
        <strain evidence="2">PCC 7102</strain>
    </source>
</reference>
<dbReference type="EMBL" id="RSCL01000019">
    <property type="protein sequence ID" value="RUT01524.1"/>
    <property type="molecule type" value="Genomic_DNA"/>
</dbReference>
<proteinExistence type="predicted"/>
<evidence type="ECO:0000313" key="3">
    <source>
        <dbReference type="Proteomes" id="UP000271624"/>
    </source>
</evidence>
<feature type="signal peptide" evidence="1">
    <location>
        <begin position="1"/>
        <end position="27"/>
    </location>
</feature>
<accession>A0A433V604</accession>